<proteinExistence type="predicted"/>
<evidence type="ECO:0000313" key="2">
    <source>
        <dbReference type="Proteomes" id="UP001596392"/>
    </source>
</evidence>
<reference evidence="2" key="1">
    <citation type="journal article" date="2019" name="Int. J. Syst. Evol. Microbiol.">
        <title>The Global Catalogue of Microorganisms (GCM) 10K type strain sequencing project: providing services to taxonomists for standard genome sequencing and annotation.</title>
        <authorList>
            <consortium name="The Broad Institute Genomics Platform"/>
            <consortium name="The Broad Institute Genome Sequencing Center for Infectious Disease"/>
            <person name="Wu L."/>
            <person name="Ma J."/>
        </authorList>
    </citation>
    <scope>NUCLEOTIDE SEQUENCE [LARGE SCALE GENOMIC DNA]</scope>
    <source>
        <strain evidence="2">CGMCC 1.9106</strain>
    </source>
</reference>
<name>A0ABW2GVX8_9ACTN</name>
<evidence type="ECO:0000313" key="1">
    <source>
        <dbReference type="EMBL" id="MFC7244187.1"/>
    </source>
</evidence>
<evidence type="ECO:0008006" key="3">
    <source>
        <dbReference type="Google" id="ProtNLM"/>
    </source>
</evidence>
<dbReference type="RefSeq" id="WP_376807246.1">
    <property type="nucleotide sequence ID" value="NZ_JBHTAC010000015.1"/>
</dbReference>
<dbReference type="EMBL" id="JBHTAC010000015">
    <property type="protein sequence ID" value="MFC7244187.1"/>
    <property type="molecule type" value="Genomic_DNA"/>
</dbReference>
<comment type="caution">
    <text evidence="1">The sequence shown here is derived from an EMBL/GenBank/DDBJ whole genome shotgun (WGS) entry which is preliminary data.</text>
</comment>
<protein>
    <recommendedName>
        <fullName evidence="3">DUF3806 domain-containing protein</fullName>
    </recommendedName>
</protein>
<organism evidence="1 2">
    <name type="scientific">Catellatospora aurea</name>
    <dbReference type="NCBI Taxonomy" id="1337874"/>
    <lineage>
        <taxon>Bacteria</taxon>
        <taxon>Bacillati</taxon>
        <taxon>Actinomycetota</taxon>
        <taxon>Actinomycetes</taxon>
        <taxon>Micromonosporales</taxon>
        <taxon>Micromonosporaceae</taxon>
        <taxon>Catellatospora</taxon>
    </lineage>
</organism>
<keyword evidence="2" id="KW-1185">Reference proteome</keyword>
<accession>A0ABW2GVX8</accession>
<gene>
    <name evidence="1" type="ORF">ACFQO7_17070</name>
</gene>
<sequence>MRWLLDRFRRRADPSDRETAKVMRELAEAFVHGSAEEGQALGWDSTEASRLDDLCDAFLATDPPAAYRHSMIMGMGAYVGELMVRHGGGRWAYDANERAAVVEMPNGLRGFPHNKVAKRLDHGREHDLFTFYWYGLTRDVGPGTTIRTMPDNGR</sequence>
<dbReference type="Proteomes" id="UP001596392">
    <property type="component" value="Unassembled WGS sequence"/>
</dbReference>